<accession>A0A1G5C0A0</accession>
<proteinExistence type="predicted"/>
<keyword evidence="3" id="KW-1185">Reference proteome</keyword>
<evidence type="ECO:0000313" key="2">
    <source>
        <dbReference type="EMBL" id="SCX95808.1"/>
    </source>
</evidence>
<protein>
    <submittedName>
        <fullName evidence="2">Uncharacterized protein</fullName>
    </submittedName>
</protein>
<dbReference type="AlphaFoldDB" id="A0A1G5C0A0"/>
<dbReference type="Proteomes" id="UP000183047">
    <property type="component" value="Unassembled WGS sequence"/>
</dbReference>
<evidence type="ECO:0000313" key="3">
    <source>
        <dbReference type="Proteomes" id="UP000183047"/>
    </source>
</evidence>
<name>A0A1G5C0A0_9FIRM</name>
<reference evidence="3" key="1">
    <citation type="submission" date="2016-10" db="EMBL/GenBank/DDBJ databases">
        <authorList>
            <person name="Varghese N."/>
            <person name="Submissions S."/>
        </authorList>
    </citation>
    <scope>NUCLEOTIDE SEQUENCE [LARGE SCALE GENOMIC DNA]</scope>
    <source>
        <strain evidence="3">XBD2006</strain>
    </source>
</reference>
<evidence type="ECO:0000256" key="1">
    <source>
        <dbReference type="SAM" id="Coils"/>
    </source>
</evidence>
<sequence length="107" mass="12584">METKIIFINDELISHKKELENCKEEINELLAKFEKMDMDPANKSYVRMMAAKINITLHDIDSNIRKISFAYNIAEQYAERLINYSYMKNTLLTDDTEDESSDTKHTN</sequence>
<organism evidence="2 3">
    <name type="scientific">Butyrivibrio hungatei</name>
    <dbReference type="NCBI Taxonomy" id="185008"/>
    <lineage>
        <taxon>Bacteria</taxon>
        <taxon>Bacillati</taxon>
        <taxon>Bacillota</taxon>
        <taxon>Clostridia</taxon>
        <taxon>Lachnospirales</taxon>
        <taxon>Lachnospiraceae</taxon>
        <taxon>Butyrivibrio</taxon>
    </lineage>
</organism>
<gene>
    <name evidence="2" type="ORF">SAMN02910451_00908</name>
</gene>
<dbReference type="EMBL" id="FMUR01000005">
    <property type="protein sequence ID" value="SCX95808.1"/>
    <property type="molecule type" value="Genomic_DNA"/>
</dbReference>
<dbReference type="RefSeq" id="WP_074461641.1">
    <property type="nucleotide sequence ID" value="NZ_FMUR01000005.1"/>
</dbReference>
<feature type="coiled-coil region" evidence="1">
    <location>
        <begin position="5"/>
        <end position="39"/>
    </location>
</feature>
<keyword evidence="1" id="KW-0175">Coiled coil</keyword>
<dbReference type="OrthoDB" id="2005405at2"/>